<evidence type="ECO:0000256" key="3">
    <source>
        <dbReference type="PIRSR" id="PIRSR039026-2"/>
    </source>
</evidence>
<dbReference type="Proteomes" id="UP000190911">
    <property type="component" value="Chromosome I"/>
</dbReference>
<dbReference type="InterPro" id="IPR006311">
    <property type="entry name" value="TAT_signal"/>
</dbReference>
<dbReference type="NCBIfam" id="TIGR01409">
    <property type="entry name" value="TAT_signal_seq"/>
    <property type="match status" value="1"/>
</dbReference>
<feature type="binding site" evidence="3">
    <location>
        <position position="246"/>
    </location>
    <ligand>
        <name>substrate</name>
    </ligand>
</feature>
<keyword evidence="3" id="KW-0479">Metal-binding</keyword>
<dbReference type="STRING" id="29571.SAMN05878437_1872"/>
<accession>A0A1M7H2L8</accession>
<dbReference type="PANTHER" id="PTHR33376:SF5">
    <property type="entry name" value="EXTRACYTOPLASMIC SOLUTE RECEPTOR PROTEIN"/>
    <property type="match status" value="1"/>
</dbReference>
<feature type="binding site" evidence="2">
    <location>
        <position position="162"/>
    </location>
    <ligand>
        <name>substrate</name>
    </ligand>
</feature>
<dbReference type="Pfam" id="PF03480">
    <property type="entry name" value="DctP"/>
    <property type="match status" value="1"/>
</dbReference>
<evidence type="ECO:0000313" key="5">
    <source>
        <dbReference type="EMBL" id="SHM22875.1"/>
    </source>
</evidence>
<sequence length="369" mass="40426">MTLPRRHFLKHTLTTAGLGAAGAAAVPFISTASAADTITWDMVTSWPKNFPALGTGANEFARRVEALSNGRMRIRVHGAGELVPAMEVFDAVSAGTAQMGHSASYYWRGKVPAAQFFTAVPFGMTAQETNAWLYYGGGQKLWDEIYREHNLKPFAVGNTTTQPAGWFKKEINSLDDLQGLQLRLPGLAGEAMNRIGVTTRNMPGSEIFTSMQTGALDAADWVSPYNDLAFGLHEVADYYYTSAWNEPSATLEGTVNLEAWNALPDDLKAVVSEAAQASNLSMISEFTFRNAQALKALVDEHGIKLRAFPDDVMQALFEASKEVIQEQVDDDAASKKVYESYRAFQQTVRPVTDTGEFAYLKARDQITKA</sequence>
<organism evidence="5 6">
    <name type="scientific">Vreelandella subglaciescola</name>
    <dbReference type="NCBI Taxonomy" id="29571"/>
    <lineage>
        <taxon>Bacteria</taxon>
        <taxon>Pseudomonadati</taxon>
        <taxon>Pseudomonadota</taxon>
        <taxon>Gammaproteobacteria</taxon>
        <taxon>Oceanospirillales</taxon>
        <taxon>Halomonadaceae</taxon>
        <taxon>Vreelandella</taxon>
    </lineage>
</organism>
<reference evidence="5 6" key="1">
    <citation type="submission" date="2016-11" db="EMBL/GenBank/DDBJ databases">
        <authorList>
            <person name="Jaros S."/>
            <person name="Januszkiewicz K."/>
            <person name="Wedrychowicz H."/>
        </authorList>
    </citation>
    <scope>NUCLEOTIDE SEQUENCE [LARGE SCALE GENOMIC DNA]</scope>
    <source>
        <strain evidence="5 6">ACAM 12</strain>
    </source>
</reference>
<dbReference type="Gene3D" id="3.40.190.170">
    <property type="entry name" value="Bacterial extracellular solute-binding protein, family 7"/>
    <property type="match status" value="1"/>
</dbReference>
<dbReference type="InterPro" id="IPR018389">
    <property type="entry name" value="DctP_fam"/>
</dbReference>
<dbReference type="EMBL" id="LT670847">
    <property type="protein sequence ID" value="SHM22875.1"/>
    <property type="molecule type" value="Genomic_DNA"/>
</dbReference>
<dbReference type="AlphaFoldDB" id="A0A1M7H2L8"/>
<dbReference type="InterPro" id="IPR019546">
    <property type="entry name" value="TAT_signal_bac_arc"/>
</dbReference>
<dbReference type="InParanoid" id="A0A1M7H2L8"/>
<dbReference type="PROSITE" id="PS51318">
    <property type="entry name" value="TAT"/>
    <property type="match status" value="1"/>
</dbReference>
<feature type="chain" id="PRO_5013201052" evidence="4">
    <location>
        <begin position="35"/>
        <end position="369"/>
    </location>
</feature>
<evidence type="ECO:0000256" key="2">
    <source>
        <dbReference type="PIRSR" id="PIRSR039026-1"/>
    </source>
</evidence>
<dbReference type="InterPro" id="IPR038404">
    <property type="entry name" value="TRAP_DctP_sf"/>
</dbReference>
<dbReference type="NCBIfam" id="NF037995">
    <property type="entry name" value="TRAP_S1"/>
    <property type="match status" value="1"/>
</dbReference>
<keyword evidence="1 4" id="KW-0732">Signal</keyword>
<dbReference type="PIRSF" id="PIRSF039026">
    <property type="entry name" value="SiaP"/>
    <property type="match status" value="1"/>
</dbReference>
<dbReference type="GO" id="GO:0055085">
    <property type="term" value="P:transmembrane transport"/>
    <property type="evidence" value="ECO:0007669"/>
    <property type="project" value="InterPro"/>
</dbReference>
<protein>
    <submittedName>
        <fullName evidence="5">Tat (Twin-arginine translocation) pathway signal sequence</fullName>
    </submittedName>
</protein>
<proteinExistence type="predicted"/>
<evidence type="ECO:0000256" key="4">
    <source>
        <dbReference type="SAM" id="SignalP"/>
    </source>
</evidence>
<dbReference type="InterPro" id="IPR026289">
    <property type="entry name" value="SBP_TakP-like"/>
</dbReference>
<feature type="binding site" evidence="3">
    <location>
        <position position="220"/>
    </location>
    <ligand>
        <name>substrate</name>
    </ligand>
</feature>
<keyword evidence="6" id="KW-1185">Reference proteome</keyword>
<gene>
    <name evidence="5" type="ORF">SAMN05878437_1872</name>
</gene>
<dbReference type="GO" id="GO:0031317">
    <property type="term" value="C:tripartite ATP-independent periplasmic transporter complex"/>
    <property type="evidence" value="ECO:0007669"/>
    <property type="project" value="InterPro"/>
</dbReference>
<name>A0A1M7H2L8_9GAMM</name>
<dbReference type="Gene3D" id="3.40.190.10">
    <property type="entry name" value="Periplasmic binding protein-like II"/>
    <property type="match status" value="1"/>
</dbReference>
<feature type="signal peptide" evidence="4">
    <location>
        <begin position="1"/>
        <end position="34"/>
    </location>
</feature>
<evidence type="ECO:0000256" key="1">
    <source>
        <dbReference type="ARBA" id="ARBA00022729"/>
    </source>
</evidence>
<feature type="binding site" evidence="3">
    <location>
        <position position="221"/>
    </location>
    <ligand>
        <name>Na(+)</name>
        <dbReference type="ChEBI" id="CHEBI:29101"/>
    </ligand>
</feature>
<feature type="binding site" evidence="2">
    <location>
        <position position="183"/>
    </location>
    <ligand>
        <name>substrate</name>
    </ligand>
</feature>
<dbReference type="GO" id="GO:0046872">
    <property type="term" value="F:metal ion binding"/>
    <property type="evidence" value="ECO:0007669"/>
    <property type="project" value="UniProtKB-KW"/>
</dbReference>
<dbReference type="CDD" id="cd13604">
    <property type="entry name" value="PBP2_TRAP_ketoacid_lactate_like"/>
    <property type="match status" value="1"/>
</dbReference>
<dbReference type="PANTHER" id="PTHR33376">
    <property type="match status" value="1"/>
</dbReference>
<evidence type="ECO:0000313" key="6">
    <source>
        <dbReference type="Proteomes" id="UP000190911"/>
    </source>
</evidence>